<name>A0A7Y7QYJ1_9SPHN</name>
<dbReference type="EMBL" id="JABEOV010000004">
    <property type="protein sequence ID" value="NNG51898.1"/>
    <property type="molecule type" value="Genomic_DNA"/>
</dbReference>
<dbReference type="RefSeq" id="WP_170172107.1">
    <property type="nucleotide sequence ID" value="NZ_JABEOV010000004.1"/>
</dbReference>
<dbReference type="Proteomes" id="UP000557656">
    <property type="component" value="Unassembled WGS sequence"/>
</dbReference>
<dbReference type="InterPro" id="IPR006860">
    <property type="entry name" value="FecR"/>
</dbReference>
<feature type="domain" description="FecR protein" evidence="1">
    <location>
        <begin position="113"/>
        <end position="199"/>
    </location>
</feature>
<accession>A0A7Y7QYJ1</accession>
<comment type="caution">
    <text evidence="3">The sequence shown here is derived from an EMBL/GenBank/DDBJ whole genome shotgun (WGS) entry which is preliminary data.</text>
</comment>
<dbReference type="PANTHER" id="PTHR30273:SF2">
    <property type="entry name" value="PROTEIN FECR"/>
    <property type="match status" value="1"/>
</dbReference>
<dbReference type="PANTHER" id="PTHR30273">
    <property type="entry name" value="PERIPLASMIC SIGNAL SENSOR AND SIGMA FACTOR ACTIVATOR FECR-RELATED"/>
    <property type="match status" value="1"/>
</dbReference>
<dbReference type="EMBL" id="JABYQV010000019">
    <property type="protein sequence ID" value="NVP32811.1"/>
    <property type="molecule type" value="Genomic_DNA"/>
</dbReference>
<dbReference type="InterPro" id="IPR012373">
    <property type="entry name" value="Ferrdict_sens_TM"/>
</dbReference>
<evidence type="ECO:0000259" key="1">
    <source>
        <dbReference type="Pfam" id="PF04773"/>
    </source>
</evidence>
<dbReference type="Pfam" id="PF04773">
    <property type="entry name" value="FecR"/>
    <property type="match status" value="1"/>
</dbReference>
<dbReference type="PIRSF" id="PIRSF018266">
    <property type="entry name" value="FecR"/>
    <property type="match status" value="1"/>
</dbReference>
<proteinExistence type="predicted"/>
<protein>
    <submittedName>
        <fullName evidence="3">FecR domain-containing protein</fullName>
    </submittedName>
</protein>
<dbReference type="AlphaFoldDB" id="A0A7Y7QYJ1"/>
<reference evidence="4 5" key="1">
    <citation type="submission" date="2020-05" db="EMBL/GenBank/DDBJ databases">
        <title>Draft Genome Sequences of Sphingomonas sp. Isolated from the International Space Station.</title>
        <authorList>
            <person name="Bijlani S."/>
            <person name="Singh N.K."/>
            <person name="Mason C.E."/>
            <person name="Wang C.C."/>
            <person name="Venkateswaran K."/>
        </authorList>
    </citation>
    <scope>NUCLEOTIDE SEQUENCE [LARGE SCALE GENOMIC DNA]</scope>
    <source>
        <strain evidence="2 5">IIF7SW-B5</strain>
        <strain evidence="3">ISS-IIF7SWP</strain>
    </source>
</reference>
<dbReference type="Gene3D" id="2.60.120.1440">
    <property type="match status" value="1"/>
</dbReference>
<evidence type="ECO:0000313" key="2">
    <source>
        <dbReference type="EMBL" id="NNG51898.1"/>
    </source>
</evidence>
<keyword evidence="5" id="KW-1185">Reference proteome</keyword>
<sequence length="316" mass="34000">MSAPRQSDDDVFDQAVAWHRALARDDADWDAYMSWLDQDPAHRVTFDEVALLDRMIEDHAPSLQREEDTGVADHAPQNTRKPLWIGGSIAAALAAAIALPMLTKTPADVVYHAAAQSRSITLAGDTRVTLAPRSSLVVQAGDPTKLRLAAGEAYFAVPHVAGRTLSIRAGDYDVRDIGTRFSVNLTPSFLTVAVAEGNVSVQPQTGNAAAVPAGKQLLAERGRGRARLSTVVASDVASWRRGRLVYANAPLDVVVADLSRYTGKRVSVDQRLRNRRFSGVLAIANGPGMFRDLAELMSISSRPDGAGVRFVPVGER</sequence>
<gene>
    <name evidence="2" type="ORF">HKX05_00840</name>
    <name evidence="3" type="ORF">HLV41_17380</name>
</gene>
<evidence type="ECO:0000313" key="5">
    <source>
        <dbReference type="Proteomes" id="UP000557656"/>
    </source>
</evidence>
<organism evidence="3 4">
    <name type="scientific">Sphingomonas sanguinis</name>
    <dbReference type="NCBI Taxonomy" id="33051"/>
    <lineage>
        <taxon>Bacteria</taxon>
        <taxon>Pseudomonadati</taxon>
        <taxon>Pseudomonadota</taxon>
        <taxon>Alphaproteobacteria</taxon>
        <taxon>Sphingomonadales</taxon>
        <taxon>Sphingomonadaceae</taxon>
        <taxon>Sphingomonas</taxon>
    </lineage>
</organism>
<dbReference type="Proteomes" id="UP000531581">
    <property type="component" value="Unassembled WGS sequence"/>
</dbReference>
<evidence type="ECO:0000313" key="3">
    <source>
        <dbReference type="EMBL" id="NVP32811.1"/>
    </source>
</evidence>
<evidence type="ECO:0000313" key="4">
    <source>
        <dbReference type="Proteomes" id="UP000531581"/>
    </source>
</evidence>
<dbReference type="GO" id="GO:0016989">
    <property type="term" value="F:sigma factor antagonist activity"/>
    <property type="evidence" value="ECO:0007669"/>
    <property type="project" value="TreeGrafter"/>
</dbReference>